<evidence type="ECO:0000256" key="1">
    <source>
        <dbReference type="SAM" id="Phobius"/>
    </source>
</evidence>
<dbReference type="EMBL" id="JACBZO010000001">
    <property type="protein sequence ID" value="NYI41417.1"/>
    <property type="molecule type" value="Genomic_DNA"/>
</dbReference>
<dbReference type="Proteomes" id="UP000547973">
    <property type="component" value="Unassembled WGS sequence"/>
</dbReference>
<feature type="transmembrane region" description="Helical" evidence="1">
    <location>
        <begin position="34"/>
        <end position="55"/>
    </location>
</feature>
<protein>
    <submittedName>
        <fullName evidence="2">Uncharacterized protein</fullName>
    </submittedName>
</protein>
<evidence type="ECO:0000313" key="3">
    <source>
        <dbReference type="Proteomes" id="UP000547973"/>
    </source>
</evidence>
<organism evidence="2 3">
    <name type="scientific">Demequina lutea</name>
    <dbReference type="NCBI Taxonomy" id="431489"/>
    <lineage>
        <taxon>Bacteria</taxon>
        <taxon>Bacillati</taxon>
        <taxon>Actinomycetota</taxon>
        <taxon>Actinomycetes</taxon>
        <taxon>Micrococcales</taxon>
        <taxon>Demequinaceae</taxon>
        <taxon>Demequina</taxon>
    </lineage>
</organism>
<accession>A0A7Z0CK28</accession>
<sequence length="62" mass="6586">MDAVVAPIGGVLGGDIVSRLLGQMVAGMLPEVRLLMPAFITIAGAGLVFCAWWLVRFWRSGV</sequence>
<gene>
    <name evidence="2" type="ORF">BKA03_001536</name>
</gene>
<keyword evidence="1" id="KW-0812">Transmembrane</keyword>
<name>A0A7Z0CK28_9MICO</name>
<dbReference type="RefSeq" id="WP_179397816.1">
    <property type="nucleotide sequence ID" value="NZ_JACBZO010000001.1"/>
</dbReference>
<keyword evidence="3" id="KW-1185">Reference proteome</keyword>
<keyword evidence="1" id="KW-1133">Transmembrane helix</keyword>
<proteinExistence type="predicted"/>
<reference evidence="2 3" key="1">
    <citation type="submission" date="2020-07" db="EMBL/GenBank/DDBJ databases">
        <title>Sequencing the genomes of 1000 actinobacteria strains.</title>
        <authorList>
            <person name="Klenk H.-P."/>
        </authorList>
    </citation>
    <scope>NUCLEOTIDE SEQUENCE [LARGE SCALE GENOMIC DNA]</scope>
    <source>
        <strain evidence="2 3">DSM 19970</strain>
    </source>
</reference>
<keyword evidence="1" id="KW-0472">Membrane</keyword>
<dbReference type="AlphaFoldDB" id="A0A7Z0CK28"/>
<evidence type="ECO:0000313" key="2">
    <source>
        <dbReference type="EMBL" id="NYI41417.1"/>
    </source>
</evidence>
<comment type="caution">
    <text evidence="2">The sequence shown here is derived from an EMBL/GenBank/DDBJ whole genome shotgun (WGS) entry which is preliminary data.</text>
</comment>